<dbReference type="Proteomes" id="UP001212841">
    <property type="component" value="Unassembled WGS sequence"/>
</dbReference>
<dbReference type="EMBL" id="JADGJD010000739">
    <property type="protein sequence ID" value="KAJ3048781.1"/>
    <property type="molecule type" value="Genomic_DNA"/>
</dbReference>
<organism evidence="1 2">
    <name type="scientific">Rhizophlyctis rosea</name>
    <dbReference type="NCBI Taxonomy" id="64517"/>
    <lineage>
        <taxon>Eukaryota</taxon>
        <taxon>Fungi</taxon>
        <taxon>Fungi incertae sedis</taxon>
        <taxon>Chytridiomycota</taxon>
        <taxon>Chytridiomycota incertae sedis</taxon>
        <taxon>Chytridiomycetes</taxon>
        <taxon>Rhizophlyctidales</taxon>
        <taxon>Rhizophlyctidaceae</taxon>
        <taxon>Rhizophlyctis</taxon>
    </lineage>
</organism>
<evidence type="ECO:0000313" key="1">
    <source>
        <dbReference type="EMBL" id="KAJ3048781.1"/>
    </source>
</evidence>
<proteinExistence type="predicted"/>
<comment type="caution">
    <text evidence="1">The sequence shown here is derived from an EMBL/GenBank/DDBJ whole genome shotgun (WGS) entry which is preliminary data.</text>
</comment>
<name>A0AAD5SB48_9FUNG</name>
<keyword evidence="2" id="KW-1185">Reference proteome</keyword>
<gene>
    <name evidence="1" type="ORF">HK097_010207</name>
</gene>
<reference evidence="1" key="1">
    <citation type="submission" date="2020-05" db="EMBL/GenBank/DDBJ databases">
        <title>Phylogenomic resolution of chytrid fungi.</title>
        <authorList>
            <person name="Stajich J.E."/>
            <person name="Amses K."/>
            <person name="Simmons R."/>
            <person name="Seto K."/>
            <person name="Myers J."/>
            <person name="Bonds A."/>
            <person name="Quandt C.A."/>
            <person name="Barry K."/>
            <person name="Liu P."/>
            <person name="Grigoriev I."/>
            <person name="Longcore J.E."/>
            <person name="James T.Y."/>
        </authorList>
    </citation>
    <scope>NUCLEOTIDE SEQUENCE</scope>
    <source>
        <strain evidence="1">JEL0318</strain>
    </source>
</reference>
<dbReference type="SUPFAM" id="SSF50969">
    <property type="entry name" value="YVTN repeat-like/Quinoprotein amine dehydrogenase"/>
    <property type="match status" value="1"/>
</dbReference>
<dbReference type="AlphaFoldDB" id="A0AAD5SB48"/>
<evidence type="ECO:0000313" key="2">
    <source>
        <dbReference type="Proteomes" id="UP001212841"/>
    </source>
</evidence>
<protein>
    <submittedName>
        <fullName evidence="1">Uncharacterized protein</fullName>
    </submittedName>
</protein>
<dbReference type="InterPro" id="IPR011044">
    <property type="entry name" value="Quino_amine_DH_bsu"/>
</dbReference>
<sequence>MVKRLQLATSYIAFNETMLIHTTGYDKTLTMIQIRTGQVLGRLHQEPDMNYQAFTLSRTHLFLMPTDTQIAIHRLSTLDQIAEFEVTGDPEQSENYAHSGQFPALTEDGSILLWGEDQDYDDPNRDHFDTYDCDEIALRSVFVHDPREGVVRRVGMPKFGTGVFLVGREIQCQGGRWMRVGSRWYLKELVMCDDDEVELEEEKWRLGDCLGIDYEVEEVNVAGS</sequence>
<accession>A0AAD5SB48</accession>